<dbReference type="EMBL" id="WHWC01000004">
    <property type="protein sequence ID" value="KAG8383538.1"/>
    <property type="molecule type" value="Genomic_DNA"/>
</dbReference>
<protein>
    <recommendedName>
        <fullName evidence="6">Myb/SANT-like domain-containing protein</fullName>
    </recommendedName>
</protein>
<dbReference type="PANTHER" id="PTHR46250">
    <property type="entry name" value="MYB/SANT-LIKE DNA-BINDING DOMAIN PROTEIN-RELATED"/>
    <property type="match status" value="1"/>
</dbReference>
<feature type="domain" description="DUF8040" evidence="3">
    <location>
        <begin position="9"/>
        <end position="96"/>
    </location>
</feature>
<feature type="domain" description="Myb/SANT-like" evidence="2">
    <location>
        <begin position="213"/>
        <end position="311"/>
    </location>
</feature>
<organism evidence="4 5">
    <name type="scientific">Buddleja alternifolia</name>
    <dbReference type="NCBI Taxonomy" id="168488"/>
    <lineage>
        <taxon>Eukaryota</taxon>
        <taxon>Viridiplantae</taxon>
        <taxon>Streptophyta</taxon>
        <taxon>Embryophyta</taxon>
        <taxon>Tracheophyta</taxon>
        <taxon>Spermatophyta</taxon>
        <taxon>Magnoliopsida</taxon>
        <taxon>eudicotyledons</taxon>
        <taxon>Gunneridae</taxon>
        <taxon>Pentapetalae</taxon>
        <taxon>asterids</taxon>
        <taxon>lamiids</taxon>
        <taxon>Lamiales</taxon>
        <taxon>Scrophulariaceae</taxon>
        <taxon>Buddlejeae</taxon>
        <taxon>Buddleja</taxon>
    </lineage>
</organism>
<evidence type="ECO:0000259" key="3">
    <source>
        <dbReference type="Pfam" id="PF26138"/>
    </source>
</evidence>
<feature type="compositionally biased region" description="Polar residues" evidence="1">
    <location>
        <begin position="357"/>
        <end position="368"/>
    </location>
</feature>
<name>A0AAV6XM17_9LAMI</name>
<reference evidence="4" key="1">
    <citation type="submission" date="2019-10" db="EMBL/GenBank/DDBJ databases">
        <authorList>
            <person name="Zhang R."/>
            <person name="Pan Y."/>
            <person name="Wang J."/>
            <person name="Ma R."/>
            <person name="Yu S."/>
        </authorList>
    </citation>
    <scope>NUCLEOTIDE SEQUENCE</scope>
    <source>
        <strain evidence="4">LA-IB0</strain>
        <tissue evidence="4">Leaf</tissue>
    </source>
</reference>
<sequence>MRAYKRSLYLDGLIYESDQTCYEELRMDRFTFKKLCDMLHATGRLQATRNMTVDEQAAMFLHILAHHLKNRTIKNHFLHYEEIVSRYFNIVLKVVLQPQGELLKTPELVHETLQILNGSGLRLVQRALDGMYIEVIVRESDKPRYQNRKDDIATNVLGVCSQDMQFIYVLPGWEGSAANGRILRDALIFIYKIKMEFDPPNGRRRGKGSKHVWTPEEDENLINCMLELKEKGFYNTEGGGFKHGVFKELERMLQIKLPGHGLKDTPHIKSRYKLLKRQYQHFYDLRVGSKGSRFGWDDNRKCLTANNEVWETLYAGKDRATGNNSEAPGDIHEYLDKEKDEESDNNTETLNDLDDSQAPTSKRTVGESSKQRQRKRIKSIDGLLSGLRDIAEMMGNHLKESREQMSNMINVIAAPDQ</sequence>
<evidence type="ECO:0000313" key="4">
    <source>
        <dbReference type="EMBL" id="KAG8383538.1"/>
    </source>
</evidence>
<dbReference type="Pfam" id="PF12776">
    <property type="entry name" value="Myb_DNA-bind_3"/>
    <property type="match status" value="1"/>
</dbReference>
<dbReference type="Pfam" id="PF26138">
    <property type="entry name" value="DUF8040"/>
    <property type="match status" value="1"/>
</dbReference>
<keyword evidence="5" id="KW-1185">Reference proteome</keyword>
<feature type="compositionally biased region" description="Acidic residues" evidence="1">
    <location>
        <begin position="341"/>
        <end position="355"/>
    </location>
</feature>
<accession>A0AAV6XM17</accession>
<dbReference type="Proteomes" id="UP000826271">
    <property type="component" value="Unassembled WGS sequence"/>
</dbReference>
<dbReference type="InterPro" id="IPR058353">
    <property type="entry name" value="DUF8040"/>
</dbReference>
<dbReference type="PANTHER" id="PTHR46250:SF17">
    <property type="entry name" value="MYB_SANT-LIKE DOMAIN-CONTAINING PROTEIN"/>
    <property type="match status" value="1"/>
</dbReference>
<evidence type="ECO:0000256" key="1">
    <source>
        <dbReference type="SAM" id="MobiDB-lite"/>
    </source>
</evidence>
<evidence type="ECO:0000259" key="2">
    <source>
        <dbReference type="Pfam" id="PF12776"/>
    </source>
</evidence>
<dbReference type="AlphaFoldDB" id="A0AAV6XM17"/>
<dbReference type="InterPro" id="IPR024752">
    <property type="entry name" value="Myb/SANT-like_dom"/>
</dbReference>
<proteinExistence type="predicted"/>
<feature type="region of interest" description="Disordered" evidence="1">
    <location>
        <begin position="338"/>
        <end position="377"/>
    </location>
</feature>
<evidence type="ECO:0008006" key="6">
    <source>
        <dbReference type="Google" id="ProtNLM"/>
    </source>
</evidence>
<evidence type="ECO:0000313" key="5">
    <source>
        <dbReference type="Proteomes" id="UP000826271"/>
    </source>
</evidence>
<gene>
    <name evidence="4" type="ORF">BUALT_Bualt04G0023900</name>
</gene>
<comment type="caution">
    <text evidence="4">The sequence shown here is derived from an EMBL/GenBank/DDBJ whole genome shotgun (WGS) entry which is preliminary data.</text>
</comment>